<keyword evidence="3" id="KW-1185">Reference proteome</keyword>
<reference evidence="2 3" key="1">
    <citation type="submission" date="2021-07" db="EMBL/GenBank/DDBJ databases">
        <title>Whole Genome Sequence of Nocardia Iowensis.</title>
        <authorList>
            <person name="Lamm A."/>
            <person name="Collins-Fairclough A.M."/>
            <person name="Bunk B."/>
            <person name="Sproer C."/>
        </authorList>
    </citation>
    <scope>NUCLEOTIDE SEQUENCE [LARGE SCALE GENOMIC DNA]</scope>
    <source>
        <strain evidence="2 3">NRRL 5646</strain>
    </source>
</reference>
<feature type="transmembrane region" description="Helical" evidence="1">
    <location>
        <begin position="137"/>
        <end position="159"/>
    </location>
</feature>
<name>A0ABX8RYU1_NOCIO</name>
<evidence type="ECO:0000256" key="1">
    <source>
        <dbReference type="SAM" id="Phobius"/>
    </source>
</evidence>
<keyword evidence="1" id="KW-0812">Transmembrane</keyword>
<feature type="transmembrane region" description="Helical" evidence="1">
    <location>
        <begin position="74"/>
        <end position="104"/>
    </location>
</feature>
<organism evidence="2 3">
    <name type="scientific">Nocardia iowensis</name>
    <dbReference type="NCBI Taxonomy" id="204891"/>
    <lineage>
        <taxon>Bacteria</taxon>
        <taxon>Bacillati</taxon>
        <taxon>Actinomycetota</taxon>
        <taxon>Actinomycetes</taxon>
        <taxon>Mycobacteriales</taxon>
        <taxon>Nocardiaceae</taxon>
        <taxon>Nocardia</taxon>
    </lineage>
</organism>
<feature type="transmembrane region" description="Helical" evidence="1">
    <location>
        <begin position="44"/>
        <end position="62"/>
    </location>
</feature>
<accession>A0ABX8RYU1</accession>
<protein>
    <recommendedName>
        <fullName evidence="4">Signal transduction histidine kinase subgroup 3 dimerisation and phosphoacceptor domain-containing protein</fullName>
    </recommendedName>
</protein>
<keyword evidence="1" id="KW-0472">Membrane</keyword>
<proteinExistence type="predicted"/>
<evidence type="ECO:0000313" key="2">
    <source>
        <dbReference type="EMBL" id="QXN94371.1"/>
    </source>
</evidence>
<keyword evidence="1" id="KW-1133">Transmembrane helix</keyword>
<sequence>MPRDIVDVAAAGTVVAALSLALLALLATVTSSGADPRADVGATAVLLAVCLPIYLRHIAFAMRDTIPPGASYTAAVLAALVLGATPVLGVSWLNTVHIVAVVVALTLRPILAVPISLILVAATAPLALLLGATEQHALWLAVTTGMRVIAVYTLVWMVVALRRLLDAGAALSERAVARERLRIDGELARTVQRALVEITACASHAEEFTARGDRASARTELEALVDVSRHGLAEARQLIRGFQHPAFPHEITSASALLAAAGIEARVELPATGLPEKADESLRAALRAVLARLLRDGAAGPVVLAVRRVDGDWVLECHIDTLVPSSGSSA</sequence>
<dbReference type="RefSeq" id="WP_218476885.1">
    <property type="nucleotide sequence ID" value="NZ_BAABJN010000015.1"/>
</dbReference>
<evidence type="ECO:0008006" key="4">
    <source>
        <dbReference type="Google" id="ProtNLM"/>
    </source>
</evidence>
<dbReference type="PROSITE" id="PS51300">
    <property type="entry name" value="NIRD"/>
    <property type="match status" value="1"/>
</dbReference>
<gene>
    <name evidence="2" type="ORF">KV110_15710</name>
</gene>
<feature type="transmembrane region" description="Helical" evidence="1">
    <location>
        <begin position="110"/>
        <end position="130"/>
    </location>
</feature>
<evidence type="ECO:0000313" key="3">
    <source>
        <dbReference type="Proteomes" id="UP000694257"/>
    </source>
</evidence>
<dbReference type="Proteomes" id="UP000694257">
    <property type="component" value="Chromosome"/>
</dbReference>
<dbReference type="EMBL" id="CP078145">
    <property type="protein sequence ID" value="QXN94371.1"/>
    <property type="molecule type" value="Genomic_DNA"/>
</dbReference>